<evidence type="ECO:0000313" key="1">
    <source>
        <dbReference type="EMBL" id="CDW46380.1"/>
    </source>
</evidence>
<sequence>HRPIILCYYCDVLALILLFSLGGDGLFKLAACLEEHVAAFNFRPIIIENY</sequence>
<dbReference type="EMBL" id="HACA01029019">
    <property type="protein sequence ID" value="CDW46380.1"/>
    <property type="molecule type" value="Transcribed_RNA"/>
</dbReference>
<proteinExistence type="predicted"/>
<accession>A0A0K2V7U2</accession>
<organism evidence="1">
    <name type="scientific">Lepeophtheirus salmonis</name>
    <name type="common">Salmon louse</name>
    <name type="synonym">Caligus salmonis</name>
    <dbReference type="NCBI Taxonomy" id="72036"/>
    <lineage>
        <taxon>Eukaryota</taxon>
        <taxon>Metazoa</taxon>
        <taxon>Ecdysozoa</taxon>
        <taxon>Arthropoda</taxon>
        <taxon>Crustacea</taxon>
        <taxon>Multicrustacea</taxon>
        <taxon>Hexanauplia</taxon>
        <taxon>Copepoda</taxon>
        <taxon>Siphonostomatoida</taxon>
        <taxon>Caligidae</taxon>
        <taxon>Lepeophtheirus</taxon>
    </lineage>
</organism>
<name>A0A0K2V7U2_LEPSM</name>
<feature type="non-terminal residue" evidence="1">
    <location>
        <position position="1"/>
    </location>
</feature>
<dbReference type="AlphaFoldDB" id="A0A0K2V7U2"/>
<protein>
    <submittedName>
        <fullName evidence="1">Uncharacterized protein</fullName>
    </submittedName>
</protein>
<reference evidence="1" key="1">
    <citation type="submission" date="2014-05" db="EMBL/GenBank/DDBJ databases">
        <authorList>
            <person name="Chronopoulou M."/>
        </authorList>
    </citation>
    <scope>NUCLEOTIDE SEQUENCE</scope>
    <source>
        <tissue evidence="1">Whole organism</tissue>
    </source>
</reference>